<dbReference type="GO" id="GO:0046688">
    <property type="term" value="P:response to copper ion"/>
    <property type="evidence" value="ECO:0007669"/>
    <property type="project" value="InterPro"/>
</dbReference>
<dbReference type="NCBIfam" id="NF033814">
    <property type="entry name" value="copper_CopC"/>
    <property type="match status" value="1"/>
</dbReference>
<comment type="similarity">
    <text evidence="2">Belongs to the CopC family.</text>
</comment>
<dbReference type="AlphaFoldDB" id="A0A512DZX2"/>
<evidence type="ECO:0000256" key="4">
    <source>
        <dbReference type="ARBA" id="ARBA00022729"/>
    </source>
</evidence>
<evidence type="ECO:0000256" key="1">
    <source>
        <dbReference type="ARBA" id="ARBA00004418"/>
    </source>
</evidence>
<evidence type="ECO:0000256" key="3">
    <source>
        <dbReference type="ARBA" id="ARBA00022723"/>
    </source>
</evidence>
<dbReference type="Gene3D" id="2.60.40.1220">
    <property type="match status" value="1"/>
</dbReference>
<evidence type="ECO:0000313" key="10">
    <source>
        <dbReference type="Proteomes" id="UP000321523"/>
    </source>
</evidence>
<evidence type="ECO:0000256" key="6">
    <source>
        <dbReference type="ARBA" id="ARBA00023008"/>
    </source>
</evidence>
<dbReference type="InterPro" id="IPR014756">
    <property type="entry name" value="Ig_E-set"/>
</dbReference>
<dbReference type="PANTHER" id="PTHR34820:SF4">
    <property type="entry name" value="INNER MEMBRANE PROTEIN YEBZ"/>
    <property type="match status" value="1"/>
</dbReference>
<gene>
    <name evidence="9" type="ORF">SAE02_61860</name>
</gene>
<evidence type="ECO:0000256" key="5">
    <source>
        <dbReference type="ARBA" id="ARBA00022764"/>
    </source>
</evidence>
<dbReference type="OrthoDB" id="9796814at2"/>
<accession>A0A512DZX2</accession>
<evidence type="ECO:0000256" key="7">
    <source>
        <dbReference type="SAM" id="SignalP"/>
    </source>
</evidence>
<name>A0A512DZX2_9PROT</name>
<dbReference type="GO" id="GO:0005886">
    <property type="term" value="C:plasma membrane"/>
    <property type="evidence" value="ECO:0007669"/>
    <property type="project" value="TreeGrafter"/>
</dbReference>
<evidence type="ECO:0000313" key="9">
    <source>
        <dbReference type="EMBL" id="GEO42038.1"/>
    </source>
</evidence>
<dbReference type="GO" id="GO:0005507">
    <property type="term" value="F:copper ion binding"/>
    <property type="evidence" value="ECO:0007669"/>
    <property type="project" value="InterPro"/>
</dbReference>
<dbReference type="PANTHER" id="PTHR34820">
    <property type="entry name" value="INNER MEMBRANE PROTEIN YEBZ"/>
    <property type="match status" value="1"/>
</dbReference>
<keyword evidence="4 7" id="KW-0732">Signal</keyword>
<evidence type="ECO:0000259" key="8">
    <source>
        <dbReference type="Pfam" id="PF04234"/>
    </source>
</evidence>
<keyword evidence="6" id="KW-0186">Copper</keyword>
<dbReference type="GO" id="GO:0042597">
    <property type="term" value="C:periplasmic space"/>
    <property type="evidence" value="ECO:0007669"/>
    <property type="project" value="UniProtKB-SubCell"/>
</dbReference>
<sequence length="119" mass="12632">MRGWIMALGLLAMIGLTGQAEAHAKLREASPAEGIVKSAPAEVIVTFTEALEPKFSKIEVTDSKGQRVDQGTAQAVPGEPARLAVALKPLAAGTYKVTWRVVSVDTHRSEGSYQFTVAP</sequence>
<evidence type="ECO:0000256" key="2">
    <source>
        <dbReference type="ARBA" id="ARBA00010509"/>
    </source>
</evidence>
<comment type="caution">
    <text evidence="9">The sequence shown here is derived from an EMBL/GenBank/DDBJ whole genome shotgun (WGS) entry which is preliminary data.</text>
</comment>
<organism evidence="9 10">
    <name type="scientific">Skermanella aerolata</name>
    <dbReference type="NCBI Taxonomy" id="393310"/>
    <lineage>
        <taxon>Bacteria</taxon>
        <taxon>Pseudomonadati</taxon>
        <taxon>Pseudomonadota</taxon>
        <taxon>Alphaproteobacteria</taxon>
        <taxon>Rhodospirillales</taxon>
        <taxon>Azospirillaceae</taxon>
        <taxon>Skermanella</taxon>
    </lineage>
</organism>
<keyword evidence="5" id="KW-0574">Periplasm</keyword>
<dbReference type="SUPFAM" id="SSF81296">
    <property type="entry name" value="E set domains"/>
    <property type="match status" value="1"/>
</dbReference>
<dbReference type="Pfam" id="PF04234">
    <property type="entry name" value="CopC"/>
    <property type="match status" value="1"/>
</dbReference>
<dbReference type="InterPro" id="IPR014755">
    <property type="entry name" value="Cu-Rt/internalin_Ig-like"/>
</dbReference>
<dbReference type="InterPro" id="IPR007348">
    <property type="entry name" value="CopC_dom"/>
</dbReference>
<proteinExistence type="inferred from homology"/>
<keyword evidence="10" id="KW-1185">Reference proteome</keyword>
<feature type="signal peptide" evidence="7">
    <location>
        <begin position="1"/>
        <end position="22"/>
    </location>
</feature>
<dbReference type="Proteomes" id="UP000321523">
    <property type="component" value="Unassembled WGS sequence"/>
</dbReference>
<dbReference type="InterPro" id="IPR047685">
    <property type="entry name" value="CopC-like"/>
</dbReference>
<feature type="chain" id="PRO_5021931423" evidence="7">
    <location>
        <begin position="23"/>
        <end position="119"/>
    </location>
</feature>
<dbReference type="EMBL" id="BJYZ01000035">
    <property type="protein sequence ID" value="GEO42038.1"/>
    <property type="molecule type" value="Genomic_DNA"/>
</dbReference>
<dbReference type="InterPro" id="IPR032694">
    <property type="entry name" value="CopC/D"/>
</dbReference>
<keyword evidence="3" id="KW-0479">Metal-binding</keyword>
<comment type="subcellular location">
    <subcellularLocation>
        <location evidence="1">Periplasm</location>
    </subcellularLocation>
</comment>
<dbReference type="GO" id="GO:0006825">
    <property type="term" value="P:copper ion transport"/>
    <property type="evidence" value="ECO:0007669"/>
    <property type="project" value="InterPro"/>
</dbReference>
<protein>
    <submittedName>
        <fullName evidence="9">Copper resistance protein C</fullName>
    </submittedName>
</protein>
<feature type="domain" description="CopC" evidence="8">
    <location>
        <begin position="23"/>
        <end position="117"/>
    </location>
</feature>
<reference evidence="9 10" key="1">
    <citation type="submission" date="2019-07" db="EMBL/GenBank/DDBJ databases">
        <title>Whole genome shotgun sequence of Skermanella aerolata NBRC 106429.</title>
        <authorList>
            <person name="Hosoyama A."/>
            <person name="Uohara A."/>
            <person name="Ohji S."/>
            <person name="Ichikawa N."/>
        </authorList>
    </citation>
    <scope>NUCLEOTIDE SEQUENCE [LARGE SCALE GENOMIC DNA]</scope>
    <source>
        <strain evidence="9 10">NBRC 106429</strain>
    </source>
</reference>